<feature type="transmembrane region" description="Helical" evidence="9">
    <location>
        <begin position="185"/>
        <end position="205"/>
    </location>
</feature>
<proteinExistence type="predicted"/>
<evidence type="ECO:0000256" key="4">
    <source>
        <dbReference type="ARBA" id="ARBA00022679"/>
    </source>
</evidence>
<feature type="transmembrane region" description="Helical" evidence="9">
    <location>
        <begin position="12"/>
        <end position="28"/>
    </location>
</feature>
<feature type="transmembrane region" description="Helical" evidence="9">
    <location>
        <begin position="266"/>
        <end position="284"/>
    </location>
</feature>
<dbReference type="Gene3D" id="3.30.565.10">
    <property type="entry name" value="Histidine kinase-like ATPase, C-terminal domain"/>
    <property type="match status" value="1"/>
</dbReference>
<evidence type="ECO:0000256" key="3">
    <source>
        <dbReference type="ARBA" id="ARBA00022553"/>
    </source>
</evidence>
<dbReference type="EMBL" id="JAMTCO010000007">
    <property type="protein sequence ID" value="MCP2270524.1"/>
    <property type="molecule type" value="Genomic_DNA"/>
</dbReference>
<feature type="transmembrane region" description="Helical" evidence="9">
    <location>
        <begin position="211"/>
        <end position="231"/>
    </location>
</feature>
<keyword evidence="12" id="KW-1185">Reference proteome</keyword>
<feature type="transmembrane region" description="Helical" evidence="9">
    <location>
        <begin position="238"/>
        <end position="260"/>
    </location>
</feature>
<organism evidence="11 12">
    <name type="scientific">Actinokineospora diospyrosa</name>
    <dbReference type="NCBI Taxonomy" id="103728"/>
    <lineage>
        <taxon>Bacteria</taxon>
        <taxon>Bacillati</taxon>
        <taxon>Actinomycetota</taxon>
        <taxon>Actinomycetes</taxon>
        <taxon>Pseudonocardiales</taxon>
        <taxon>Pseudonocardiaceae</taxon>
        <taxon>Actinokineospora</taxon>
    </lineage>
</organism>
<evidence type="ECO:0000259" key="10">
    <source>
        <dbReference type="Pfam" id="PF07730"/>
    </source>
</evidence>
<evidence type="ECO:0000313" key="12">
    <source>
        <dbReference type="Proteomes" id="UP001205185"/>
    </source>
</evidence>
<keyword evidence="9" id="KW-0472">Membrane</keyword>
<sequence>MELLAPVRRWLAGLLGMAYLFDLLLIIARRDNVVEALMPLPLLLFVFLALARPLLGVVGGSLWLIASALLSVETGNRYSLTFGSGALLLSETVTVGALVAIVVWRCERVVALGLVALVAAGGAAAGTLRMYDPYNYPPVDEQSAVLTLLGGAVVVFGGCLVGYVLRAHEDRGTSTQFRQLIRRQWPLAAALFALVMVDLTGTSVLNPIGRPLLYVVPLVFVVATAACAVLGPTAPVRYAIIAAVLMVGATTALTPLTLLFGTYDRFPVPLTIAASHMALVAYLVRYAERKNAAVGVGAIVGVDLLTIASVFGSVAFSPEFLLVSAFLLVVSMATGQYFRSRDRERAQSVQVAVTGAQQAERMALARELHDVVAHHVTGIVVAAQAAQLVGDSNPTAAVHALARIESAGGEALAAMRMLVGSMRGAPTAGAEGQATMDLAADLRALVDNFHGPAIDMSLDLPPVMPPEAGRSVLRIVQEALTNVGKHARDAQLVMITIGVVDEELRLRVVDDATARVTPPGGSGGYGLVGMRERIDLLGGRFSAGPGESAGWVVDAGFPLRTEREGQR</sequence>
<evidence type="ECO:0000256" key="9">
    <source>
        <dbReference type="SAM" id="Phobius"/>
    </source>
</evidence>
<reference evidence="11 12" key="1">
    <citation type="submission" date="2022-06" db="EMBL/GenBank/DDBJ databases">
        <title>Genomic Encyclopedia of Archaeal and Bacterial Type Strains, Phase II (KMG-II): from individual species to whole genera.</title>
        <authorList>
            <person name="Goeker M."/>
        </authorList>
    </citation>
    <scope>NUCLEOTIDE SEQUENCE [LARGE SCALE GENOMIC DNA]</scope>
    <source>
        <strain evidence="11 12">DSM 44255</strain>
    </source>
</reference>
<dbReference type="Proteomes" id="UP001205185">
    <property type="component" value="Unassembled WGS sequence"/>
</dbReference>
<feature type="transmembrane region" description="Helical" evidence="9">
    <location>
        <begin position="78"/>
        <end position="102"/>
    </location>
</feature>
<protein>
    <recommendedName>
        <fullName evidence="2">histidine kinase</fullName>
        <ecNumber evidence="2">2.7.13.3</ecNumber>
    </recommendedName>
</protein>
<dbReference type="CDD" id="cd16917">
    <property type="entry name" value="HATPase_UhpB-NarQ-NarX-like"/>
    <property type="match status" value="1"/>
</dbReference>
<feature type="transmembrane region" description="Helical" evidence="9">
    <location>
        <begin position="143"/>
        <end position="165"/>
    </location>
</feature>
<evidence type="ECO:0000256" key="6">
    <source>
        <dbReference type="ARBA" id="ARBA00022777"/>
    </source>
</evidence>
<comment type="caution">
    <text evidence="11">The sequence shown here is derived from an EMBL/GenBank/DDBJ whole genome shotgun (WGS) entry which is preliminary data.</text>
</comment>
<feature type="transmembrane region" description="Helical" evidence="9">
    <location>
        <begin position="320"/>
        <end position="338"/>
    </location>
</feature>
<keyword evidence="8" id="KW-0902">Two-component regulatory system</keyword>
<dbReference type="SUPFAM" id="SSF55874">
    <property type="entry name" value="ATPase domain of HSP90 chaperone/DNA topoisomerase II/histidine kinase"/>
    <property type="match status" value="1"/>
</dbReference>
<dbReference type="InterPro" id="IPR050482">
    <property type="entry name" value="Sensor_HK_TwoCompSys"/>
</dbReference>
<dbReference type="InterPro" id="IPR036890">
    <property type="entry name" value="HATPase_C_sf"/>
</dbReference>
<keyword evidence="3" id="KW-0597">Phosphoprotein</keyword>
<evidence type="ECO:0000256" key="8">
    <source>
        <dbReference type="ARBA" id="ARBA00023012"/>
    </source>
</evidence>
<evidence type="ECO:0000256" key="1">
    <source>
        <dbReference type="ARBA" id="ARBA00000085"/>
    </source>
</evidence>
<keyword evidence="9" id="KW-0812">Transmembrane</keyword>
<dbReference type="Pfam" id="PF07730">
    <property type="entry name" value="HisKA_3"/>
    <property type="match status" value="1"/>
</dbReference>
<accession>A0ABT1ID40</accession>
<comment type="catalytic activity">
    <reaction evidence="1">
        <text>ATP + protein L-histidine = ADP + protein N-phospho-L-histidine.</text>
        <dbReference type="EC" id="2.7.13.3"/>
    </reaction>
</comment>
<name>A0ABT1ID40_9PSEU</name>
<feature type="transmembrane region" description="Helical" evidence="9">
    <location>
        <begin position="291"/>
        <end position="314"/>
    </location>
</feature>
<evidence type="ECO:0000256" key="7">
    <source>
        <dbReference type="ARBA" id="ARBA00022840"/>
    </source>
</evidence>
<keyword evidence="7" id="KW-0067">ATP-binding</keyword>
<keyword evidence="5" id="KW-0547">Nucleotide-binding</keyword>
<dbReference type="InterPro" id="IPR011712">
    <property type="entry name" value="Sig_transdc_His_kin_sub3_dim/P"/>
</dbReference>
<evidence type="ECO:0000256" key="2">
    <source>
        <dbReference type="ARBA" id="ARBA00012438"/>
    </source>
</evidence>
<dbReference type="PANTHER" id="PTHR24421:SF10">
    <property type="entry name" value="NITRATE_NITRITE SENSOR PROTEIN NARQ"/>
    <property type="match status" value="1"/>
</dbReference>
<evidence type="ECO:0000313" key="11">
    <source>
        <dbReference type="EMBL" id="MCP2270524.1"/>
    </source>
</evidence>
<feature type="transmembrane region" description="Helical" evidence="9">
    <location>
        <begin position="40"/>
        <end position="66"/>
    </location>
</feature>
<dbReference type="GO" id="GO:0016301">
    <property type="term" value="F:kinase activity"/>
    <property type="evidence" value="ECO:0007669"/>
    <property type="project" value="UniProtKB-KW"/>
</dbReference>
<keyword evidence="4" id="KW-0808">Transferase</keyword>
<dbReference type="EC" id="2.7.13.3" evidence="2"/>
<gene>
    <name evidence="11" type="ORF">LV75_003025</name>
</gene>
<feature type="transmembrane region" description="Helical" evidence="9">
    <location>
        <begin position="109"/>
        <end position="131"/>
    </location>
</feature>
<keyword evidence="6 11" id="KW-0418">Kinase</keyword>
<keyword evidence="9" id="KW-1133">Transmembrane helix</keyword>
<dbReference type="Gene3D" id="1.20.5.1930">
    <property type="match status" value="1"/>
</dbReference>
<feature type="domain" description="Signal transduction histidine kinase subgroup 3 dimerisation and phosphoacceptor" evidence="10">
    <location>
        <begin position="360"/>
        <end position="423"/>
    </location>
</feature>
<dbReference type="PANTHER" id="PTHR24421">
    <property type="entry name" value="NITRATE/NITRITE SENSOR PROTEIN NARX-RELATED"/>
    <property type="match status" value="1"/>
</dbReference>
<dbReference type="RefSeq" id="WP_253887486.1">
    <property type="nucleotide sequence ID" value="NZ_BAAAVB010000009.1"/>
</dbReference>
<evidence type="ECO:0000256" key="5">
    <source>
        <dbReference type="ARBA" id="ARBA00022741"/>
    </source>
</evidence>